<gene>
    <name evidence="2" type="ORF">TRAPUB_218</name>
</gene>
<proteinExistence type="predicted"/>
<comment type="caution">
    <text evidence="2">The sequence shown here is derived from an EMBL/GenBank/DDBJ whole genome shotgun (WGS) entry which is preliminary data.</text>
</comment>
<sequence>MPPELQALALESPSLFTMARSKLQSAVSSGVRDSCSLHRWVLLKNSITRSHTPVDTAPPQPQADVTDVQHVYRRDEDDPRDNAAFVEEDAFMFPDPHSLASRSAGSSGNSEKQWLDSLLEDLGDDDEDMDLESTATSVSVLAVDDDDELLSPLCSPMSSSDDLVNMYQPPAIAIPYPIPYPPLHPPLVPSWLQFDAHGDDSIPPPSTAVPLYHDPLPYYDADDVDGFPMPDAIEDTSDDESDVLSTPYSQSMSSLSPRDAVSLSLPQTRTRLHTRPHVYVDTDDDYFYPFELDPPLPFHDEDRTDSARVFRPSMIQDC</sequence>
<feature type="compositionally biased region" description="Acidic residues" evidence="1">
    <location>
        <begin position="232"/>
        <end position="242"/>
    </location>
</feature>
<dbReference type="OrthoDB" id="3263748at2759"/>
<keyword evidence="3" id="KW-1185">Reference proteome</keyword>
<dbReference type="Proteomes" id="UP000184267">
    <property type="component" value="Unassembled WGS sequence"/>
</dbReference>
<dbReference type="OMA" id="AFMFPDP"/>
<dbReference type="EMBL" id="MNAD01001008">
    <property type="protein sequence ID" value="OJT08867.1"/>
    <property type="molecule type" value="Genomic_DNA"/>
</dbReference>
<name>A0A1M2VMQ2_TRAPU</name>
<protein>
    <submittedName>
        <fullName evidence="2">Uncharacterized protein</fullName>
    </submittedName>
</protein>
<reference evidence="2 3" key="1">
    <citation type="submission" date="2016-10" db="EMBL/GenBank/DDBJ databases">
        <title>Genome sequence of the basidiomycete white-rot fungus Trametes pubescens.</title>
        <authorList>
            <person name="Makela M.R."/>
            <person name="Granchi Z."/>
            <person name="Peng M."/>
            <person name="De Vries R.P."/>
            <person name="Grigoriev I."/>
            <person name="Riley R."/>
            <person name="Hilden K."/>
        </authorList>
    </citation>
    <scope>NUCLEOTIDE SEQUENCE [LARGE SCALE GENOMIC DNA]</scope>
    <source>
        <strain evidence="2 3">FBCC735</strain>
    </source>
</reference>
<dbReference type="AlphaFoldDB" id="A0A1M2VMQ2"/>
<organism evidence="2 3">
    <name type="scientific">Trametes pubescens</name>
    <name type="common">White-rot fungus</name>
    <dbReference type="NCBI Taxonomy" id="154538"/>
    <lineage>
        <taxon>Eukaryota</taxon>
        <taxon>Fungi</taxon>
        <taxon>Dikarya</taxon>
        <taxon>Basidiomycota</taxon>
        <taxon>Agaricomycotina</taxon>
        <taxon>Agaricomycetes</taxon>
        <taxon>Polyporales</taxon>
        <taxon>Polyporaceae</taxon>
        <taxon>Trametes</taxon>
    </lineage>
</organism>
<evidence type="ECO:0000256" key="1">
    <source>
        <dbReference type="SAM" id="MobiDB-lite"/>
    </source>
</evidence>
<evidence type="ECO:0000313" key="2">
    <source>
        <dbReference type="EMBL" id="OJT08867.1"/>
    </source>
</evidence>
<evidence type="ECO:0000313" key="3">
    <source>
        <dbReference type="Proteomes" id="UP000184267"/>
    </source>
</evidence>
<accession>A0A1M2VMQ2</accession>
<feature type="compositionally biased region" description="Polar residues" evidence="1">
    <location>
        <begin position="243"/>
        <end position="256"/>
    </location>
</feature>
<feature type="region of interest" description="Disordered" evidence="1">
    <location>
        <begin position="231"/>
        <end position="258"/>
    </location>
</feature>
<dbReference type="STRING" id="154538.A0A1M2VMQ2"/>